<accession>A0ABT0QAU6</accession>
<sequence>MKTAVFKNNFYSFLFEDGLLIDFEEIHPKALYKYNLKEDDSFIDKSFKLTFSEVLDSKENDVFIYRIDSLKLI</sequence>
<evidence type="ECO:0000313" key="1">
    <source>
        <dbReference type="EMBL" id="MCL6294036.1"/>
    </source>
</evidence>
<comment type="caution">
    <text evidence="1">The sequence shown here is derived from an EMBL/GenBank/DDBJ whole genome shotgun (WGS) entry which is preliminary data.</text>
</comment>
<dbReference type="RefSeq" id="WP_249972039.1">
    <property type="nucleotide sequence ID" value="NZ_JAMFLZ010000001.1"/>
</dbReference>
<evidence type="ECO:0000313" key="2">
    <source>
        <dbReference type="Proteomes" id="UP001165381"/>
    </source>
</evidence>
<proteinExistence type="predicted"/>
<name>A0ABT0QAU6_9FLAO</name>
<keyword evidence="2" id="KW-1185">Reference proteome</keyword>
<dbReference type="Proteomes" id="UP001165381">
    <property type="component" value="Unassembled WGS sequence"/>
</dbReference>
<reference evidence="1" key="1">
    <citation type="submission" date="2022-05" db="EMBL/GenBank/DDBJ databases">
        <authorList>
            <person name="Park J.-S."/>
        </authorList>
    </citation>
    <scope>NUCLEOTIDE SEQUENCE</scope>
    <source>
        <strain evidence="1">2012CJ34-3</strain>
    </source>
</reference>
<organism evidence="1 2">
    <name type="scientific">Jejuia spongiicola</name>
    <dbReference type="NCBI Taxonomy" id="2942207"/>
    <lineage>
        <taxon>Bacteria</taxon>
        <taxon>Pseudomonadati</taxon>
        <taxon>Bacteroidota</taxon>
        <taxon>Flavobacteriia</taxon>
        <taxon>Flavobacteriales</taxon>
        <taxon>Flavobacteriaceae</taxon>
        <taxon>Jejuia</taxon>
    </lineage>
</organism>
<gene>
    <name evidence="1" type="ORF">M3P09_03465</name>
</gene>
<dbReference type="EMBL" id="JAMFLZ010000001">
    <property type="protein sequence ID" value="MCL6294036.1"/>
    <property type="molecule type" value="Genomic_DNA"/>
</dbReference>
<protein>
    <submittedName>
        <fullName evidence="1">Uncharacterized protein</fullName>
    </submittedName>
</protein>